<evidence type="ECO:0000259" key="8">
    <source>
        <dbReference type="Pfam" id="PF02770"/>
    </source>
</evidence>
<dbReference type="InterPro" id="IPR052161">
    <property type="entry name" value="Mycobact_Acyl-CoA_DH"/>
</dbReference>
<dbReference type="Gene3D" id="2.40.110.10">
    <property type="entry name" value="Butyryl-CoA Dehydrogenase, subunit A, domain 2"/>
    <property type="match status" value="1"/>
</dbReference>
<reference evidence="10 11" key="1">
    <citation type="submission" date="2015-05" db="EMBL/GenBank/DDBJ databases">
        <title>Genome sequence of Mycobacterium heraklionense Davo strain.</title>
        <authorList>
            <person name="Greninger A.L."/>
            <person name="Cunningham G."/>
            <person name="Miller S."/>
        </authorList>
    </citation>
    <scope>NUCLEOTIDE SEQUENCE [LARGE SCALE GENOMIC DNA]</scope>
    <source>
        <strain evidence="10 11">Davo</strain>
    </source>
</reference>
<dbReference type="PANTHER" id="PTHR43292">
    <property type="entry name" value="ACYL-COA DEHYDROGENASE"/>
    <property type="match status" value="1"/>
</dbReference>
<feature type="domain" description="Acyl-CoA dehydrogenase/oxidase C-terminal" evidence="7">
    <location>
        <begin position="228"/>
        <end position="366"/>
    </location>
</feature>
<comment type="similarity">
    <text evidence="2 6">Belongs to the acyl-CoA dehydrogenase family.</text>
</comment>
<gene>
    <name evidence="10" type="ORF">ABW16_11610</name>
</gene>
<evidence type="ECO:0000313" key="11">
    <source>
        <dbReference type="Proteomes" id="UP000036464"/>
    </source>
</evidence>
<name>A0ABR5FF96_9MYCO</name>
<dbReference type="InterPro" id="IPR046373">
    <property type="entry name" value="Acyl-CoA_Oxase/DH_mid-dom_sf"/>
</dbReference>
<dbReference type="PROSITE" id="PS00072">
    <property type="entry name" value="ACYL_COA_DH_1"/>
    <property type="match status" value="1"/>
</dbReference>
<dbReference type="Gene3D" id="1.10.540.10">
    <property type="entry name" value="Acyl-CoA dehydrogenase/oxidase, N-terminal domain"/>
    <property type="match status" value="1"/>
</dbReference>
<dbReference type="Gene3D" id="1.20.140.10">
    <property type="entry name" value="Butyryl-CoA Dehydrogenase, subunit A, domain 3"/>
    <property type="match status" value="1"/>
</dbReference>
<dbReference type="RefSeq" id="WP_047319328.1">
    <property type="nucleotide sequence ID" value="NZ_LDPO01000008.1"/>
</dbReference>
<feature type="domain" description="Acyl-CoA dehydrogenase/oxidase N-terminal" evidence="9">
    <location>
        <begin position="9"/>
        <end position="117"/>
    </location>
</feature>
<proteinExistence type="inferred from homology"/>
<evidence type="ECO:0000259" key="9">
    <source>
        <dbReference type="Pfam" id="PF02771"/>
    </source>
</evidence>
<organism evidence="10 11">
    <name type="scientific">Mycolicibacter heraklionensis</name>
    <dbReference type="NCBI Taxonomy" id="512402"/>
    <lineage>
        <taxon>Bacteria</taxon>
        <taxon>Bacillati</taxon>
        <taxon>Actinomycetota</taxon>
        <taxon>Actinomycetes</taxon>
        <taxon>Mycobacteriales</taxon>
        <taxon>Mycobacteriaceae</taxon>
        <taxon>Mycolicibacter</taxon>
    </lineage>
</organism>
<keyword evidence="11" id="KW-1185">Reference proteome</keyword>
<evidence type="ECO:0000256" key="5">
    <source>
        <dbReference type="ARBA" id="ARBA00023002"/>
    </source>
</evidence>
<keyword evidence="4 6" id="KW-0274">FAD</keyword>
<dbReference type="Pfam" id="PF00441">
    <property type="entry name" value="Acyl-CoA_dh_1"/>
    <property type="match status" value="1"/>
</dbReference>
<accession>A0ABR5FF96</accession>
<feature type="domain" description="Acyl-CoA oxidase/dehydrogenase middle" evidence="8">
    <location>
        <begin position="121"/>
        <end position="216"/>
    </location>
</feature>
<keyword evidence="3 6" id="KW-0285">Flavoprotein</keyword>
<dbReference type="Pfam" id="PF02770">
    <property type="entry name" value="Acyl-CoA_dh_M"/>
    <property type="match status" value="1"/>
</dbReference>
<dbReference type="PANTHER" id="PTHR43292:SF4">
    <property type="entry name" value="ACYL-COA DEHYDROGENASE FADE34"/>
    <property type="match status" value="1"/>
</dbReference>
<evidence type="ECO:0000256" key="3">
    <source>
        <dbReference type="ARBA" id="ARBA00022630"/>
    </source>
</evidence>
<evidence type="ECO:0000259" key="7">
    <source>
        <dbReference type="Pfam" id="PF00441"/>
    </source>
</evidence>
<evidence type="ECO:0000313" key="10">
    <source>
        <dbReference type="EMBL" id="KLO28769.1"/>
    </source>
</evidence>
<dbReference type="Pfam" id="PF02771">
    <property type="entry name" value="Acyl-CoA_dh_N"/>
    <property type="match status" value="1"/>
</dbReference>
<sequence length="371" mass="40940">MTENGDDLRAEFNGWLSDFLPTDYYEKYSEYRWDIPLRRDYQRAAFEAGWLKPSWPPEHGGRSLGLREQLEVQIEAALRSAPKLPNIAGPNVAAPGVRLFGTPEQVDRLLVPALAGDEWWALGMSEPEAGSDFGGLRTRAERDGDTFLINGHKIWTTQAHLSRWCTLYARTDADAPKHRGISCFVLDLQLPGVRVEPIPMASRSDETFCEVLLDDVEVPAASLLGAENSGWQVAMSSLHDERQMIWVMNWVEVLRGLESIRTAEATPRDDLFCSVGSLLADAEALRATGYRALSNELAGRPSPEADILKLLGSETLQRVWEARAAAAGSAAAQDPDLSFERHDALAATIYGGTSEIQRNIIGERLLGLPKG</sequence>
<dbReference type="InterPro" id="IPR013786">
    <property type="entry name" value="AcylCoA_DH/ox_N"/>
</dbReference>
<dbReference type="SUPFAM" id="SSF47203">
    <property type="entry name" value="Acyl-CoA dehydrogenase C-terminal domain-like"/>
    <property type="match status" value="1"/>
</dbReference>
<comment type="caution">
    <text evidence="10">The sequence shown here is derived from an EMBL/GenBank/DDBJ whole genome shotgun (WGS) entry which is preliminary data.</text>
</comment>
<dbReference type="InterPro" id="IPR009100">
    <property type="entry name" value="AcylCoA_DH/oxidase_NM_dom_sf"/>
</dbReference>
<dbReference type="SUPFAM" id="SSF56645">
    <property type="entry name" value="Acyl-CoA dehydrogenase NM domain-like"/>
    <property type="match status" value="1"/>
</dbReference>
<dbReference type="InterPro" id="IPR036250">
    <property type="entry name" value="AcylCo_DH-like_C"/>
</dbReference>
<evidence type="ECO:0000256" key="6">
    <source>
        <dbReference type="RuleBase" id="RU362125"/>
    </source>
</evidence>
<evidence type="ECO:0000256" key="1">
    <source>
        <dbReference type="ARBA" id="ARBA00001974"/>
    </source>
</evidence>
<keyword evidence="5 6" id="KW-0560">Oxidoreductase</keyword>
<dbReference type="EMBL" id="LDPO01000008">
    <property type="protein sequence ID" value="KLO28769.1"/>
    <property type="molecule type" value="Genomic_DNA"/>
</dbReference>
<comment type="cofactor">
    <cofactor evidence="1 6">
        <name>FAD</name>
        <dbReference type="ChEBI" id="CHEBI:57692"/>
    </cofactor>
</comment>
<protein>
    <submittedName>
        <fullName evidence="10">Acyl-CoA dehydrogenase</fullName>
    </submittedName>
</protein>
<evidence type="ECO:0000256" key="4">
    <source>
        <dbReference type="ARBA" id="ARBA00022827"/>
    </source>
</evidence>
<dbReference type="InterPro" id="IPR006089">
    <property type="entry name" value="Acyl-CoA_DH_CS"/>
</dbReference>
<dbReference type="InterPro" id="IPR037069">
    <property type="entry name" value="AcylCoA_DH/ox_N_sf"/>
</dbReference>
<evidence type="ECO:0000256" key="2">
    <source>
        <dbReference type="ARBA" id="ARBA00009347"/>
    </source>
</evidence>
<dbReference type="InterPro" id="IPR006091">
    <property type="entry name" value="Acyl-CoA_Oxase/DH_mid-dom"/>
</dbReference>
<dbReference type="InterPro" id="IPR009075">
    <property type="entry name" value="AcylCo_DH/oxidase_C"/>
</dbReference>
<dbReference type="Proteomes" id="UP000036464">
    <property type="component" value="Unassembled WGS sequence"/>
</dbReference>